<reference evidence="4" key="1">
    <citation type="submission" date="2016-10" db="EMBL/GenBank/DDBJ databases">
        <authorList>
            <person name="Varghese N."/>
            <person name="Submissions S."/>
        </authorList>
    </citation>
    <scope>NUCLEOTIDE SEQUENCE [LARGE SCALE GENOMIC DNA]</scope>
    <source>
        <strain evidence="4">DSM 24499</strain>
    </source>
</reference>
<dbReference type="EMBL" id="FOKV01000006">
    <property type="protein sequence ID" value="SFC62602.1"/>
    <property type="molecule type" value="Genomic_DNA"/>
</dbReference>
<evidence type="ECO:0000256" key="2">
    <source>
        <dbReference type="SAM" id="SignalP"/>
    </source>
</evidence>
<evidence type="ECO:0000256" key="1">
    <source>
        <dbReference type="SAM" id="Coils"/>
    </source>
</evidence>
<name>A0A1I1KQP9_9FLAO</name>
<feature type="coiled-coil region" evidence="1">
    <location>
        <begin position="106"/>
        <end position="133"/>
    </location>
</feature>
<accession>A0A1I1KQP9</accession>
<dbReference type="AlphaFoldDB" id="A0A1I1KQP9"/>
<feature type="signal peptide" evidence="2">
    <location>
        <begin position="1"/>
        <end position="25"/>
    </location>
</feature>
<evidence type="ECO:0000313" key="4">
    <source>
        <dbReference type="Proteomes" id="UP000199438"/>
    </source>
</evidence>
<gene>
    <name evidence="3" type="ORF">SAMN04487907_106100</name>
</gene>
<proteinExistence type="predicted"/>
<dbReference type="STRING" id="1334022.SAMN04487907_106100"/>
<sequence length="150" mass="17051">MKISIKLIYRSALLLGLALIAVSCAEDTSAKKEQYEELFHQVLDVHDEVMPKMGDIPEISKELKAIADTSSTAEKYLKAEQKLQEADKLMMDWMHSFSDEFVKNKAKVQKMTNEELQQQIEALQEELGDVKAMQQAVDFSIENARALTNK</sequence>
<protein>
    <recommendedName>
        <fullName evidence="5">Viral A-type inclusion protein</fullName>
    </recommendedName>
</protein>
<keyword evidence="4" id="KW-1185">Reference proteome</keyword>
<dbReference type="Proteomes" id="UP000199438">
    <property type="component" value="Unassembled WGS sequence"/>
</dbReference>
<dbReference type="OrthoDB" id="1436925at2"/>
<dbReference type="RefSeq" id="WP_092543473.1">
    <property type="nucleotide sequence ID" value="NZ_FOKV01000006.1"/>
</dbReference>
<feature type="chain" id="PRO_5011795732" description="Viral A-type inclusion protein" evidence="2">
    <location>
        <begin position="26"/>
        <end position="150"/>
    </location>
</feature>
<evidence type="ECO:0000313" key="3">
    <source>
        <dbReference type="EMBL" id="SFC62602.1"/>
    </source>
</evidence>
<dbReference type="PROSITE" id="PS51257">
    <property type="entry name" value="PROKAR_LIPOPROTEIN"/>
    <property type="match status" value="1"/>
</dbReference>
<evidence type="ECO:0008006" key="5">
    <source>
        <dbReference type="Google" id="ProtNLM"/>
    </source>
</evidence>
<keyword evidence="2" id="KW-0732">Signal</keyword>
<organism evidence="3 4">
    <name type="scientific">Zunongwangia mangrovi</name>
    <dbReference type="NCBI Taxonomy" id="1334022"/>
    <lineage>
        <taxon>Bacteria</taxon>
        <taxon>Pseudomonadati</taxon>
        <taxon>Bacteroidota</taxon>
        <taxon>Flavobacteriia</taxon>
        <taxon>Flavobacteriales</taxon>
        <taxon>Flavobacteriaceae</taxon>
        <taxon>Zunongwangia</taxon>
    </lineage>
</organism>
<keyword evidence="1" id="KW-0175">Coiled coil</keyword>